<protein>
    <submittedName>
        <fullName evidence="2">Uncharacterized protein</fullName>
    </submittedName>
</protein>
<dbReference type="EMBL" id="ADBV01014467">
    <property type="protein sequence ID" value="EJW73228.1"/>
    <property type="molecule type" value="Genomic_DNA"/>
</dbReference>
<name>J9DU93_WUCBA</name>
<feature type="compositionally biased region" description="Polar residues" evidence="1">
    <location>
        <begin position="22"/>
        <end position="48"/>
    </location>
</feature>
<feature type="region of interest" description="Disordered" evidence="1">
    <location>
        <begin position="1"/>
        <end position="61"/>
    </location>
</feature>
<accession>J9DU93</accession>
<dbReference type="AlphaFoldDB" id="J9DU93"/>
<sequence length="61" mass="6770">MEESWQTSVSPEEGSQRDERSGSSNDDNELNNGKTETETSGCISSSEKSLAEYFETDQTML</sequence>
<feature type="compositionally biased region" description="Polar residues" evidence="1">
    <location>
        <begin position="1"/>
        <end position="10"/>
    </location>
</feature>
<evidence type="ECO:0000313" key="2">
    <source>
        <dbReference type="EMBL" id="EJW73228.1"/>
    </source>
</evidence>
<comment type="caution">
    <text evidence="2">The sequence shown here is derived from an EMBL/GenBank/DDBJ whole genome shotgun (WGS) entry which is preliminary data.</text>
</comment>
<reference evidence="3" key="1">
    <citation type="submission" date="2012-08" db="EMBL/GenBank/DDBJ databases">
        <title>The Genome Sequence of Wuchereria bancrofti.</title>
        <authorList>
            <person name="Nutman T.B."/>
            <person name="Fink D.L."/>
            <person name="Russ C."/>
            <person name="Young S."/>
            <person name="Zeng Q."/>
            <person name="Koehrsen M."/>
            <person name="Alvarado L."/>
            <person name="Berlin A."/>
            <person name="Chapman S.B."/>
            <person name="Chen Z."/>
            <person name="Freedman E."/>
            <person name="Gellesch M."/>
            <person name="Goldberg J."/>
            <person name="Griggs A."/>
            <person name="Gujja S."/>
            <person name="Heilman E.R."/>
            <person name="Heiman D."/>
            <person name="Hepburn T."/>
            <person name="Howarth C."/>
            <person name="Jen D."/>
            <person name="Larson L."/>
            <person name="Lewis B."/>
            <person name="Mehta T."/>
            <person name="Park D."/>
            <person name="Pearson M."/>
            <person name="Roberts A."/>
            <person name="Saif S."/>
            <person name="Shea T."/>
            <person name="Shenoy N."/>
            <person name="Sisk P."/>
            <person name="Stolte C."/>
            <person name="Sykes S."/>
            <person name="Walk T."/>
            <person name="White J."/>
            <person name="Yandava C."/>
            <person name="Haas B."/>
            <person name="Henn M.R."/>
            <person name="Nusbaum C."/>
            <person name="Birren B."/>
        </authorList>
    </citation>
    <scope>NUCLEOTIDE SEQUENCE [LARGE SCALE GENOMIC DNA]</scope>
    <source>
        <strain evidence="3">NA</strain>
    </source>
</reference>
<dbReference type="Proteomes" id="UP000004810">
    <property type="component" value="Unassembled WGS sequence"/>
</dbReference>
<evidence type="ECO:0000313" key="3">
    <source>
        <dbReference type="Proteomes" id="UP000004810"/>
    </source>
</evidence>
<proteinExistence type="predicted"/>
<organism evidence="2 3">
    <name type="scientific">Wuchereria bancrofti</name>
    <dbReference type="NCBI Taxonomy" id="6293"/>
    <lineage>
        <taxon>Eukaryota</taxon>
        <taxon>Metazoa</taxon>
        <taxon>Ecdysozoa</taxon>
        <taxon>Nematoda</taxon>
        <taxon>Chromadorea</taxon>
        <taxon>Rhabditida</taxon>
        <taxon>Spirurina</taxon>
        <taxon>Spiruromorpha</taxon>
        <taxon>Filarioidea</taxon>
        <taxon>Onchocercidae</taxon>
        <taxon>Wuchereria</taxon>
    </lineage>
</organism>
<evidence type="ECO:0000256" key="1">
    <source>
        <dbReference type="SAM" id="MobiDB-lite"/>
    </source>
</evidence>
<gene>
    <name evidence="2" type="ORF">WUBG_15865</name>
</gene>